<organism evidence="3">
    <name type="scientific">hydrothermal vent metagenome</name>
    <dbReference type="NCBI Taxonomy" id="652676"/>
    <lineage>
        <taxon>unclassified sequences</taxon>
        <taxon>metagenomes</taxon>
        <taxon>ecological metagenomes</taxon>
    </lineage>
</organism>
<feature type="region of interest" description="Disordered" evidence="1">
    <location>
        <begin position="477"/>
        <end position="513"/>
    </location>
</feature>
<proteinExistence type="predicted"/>
<feature type="compositionally biased region" description="Basic and acidic residues" evidence="1">
    <location>
        <begin position="557"/>
        <end position="569"/>
    </location>
</feature>
<reference evidence="3" key="1">
    <citation type="submission" date="2016-10" db="EMBL/GenBank/DDBJ databases">
        <authorList>
            <person name="de Groot N.N."/>
        </authorList>
    </citation>
    <scope>NUCLEOTIDE SEQUENCE</scope>
</reference>
<dbReference type="Gene3D" id="3.40.50.410">
    <property type="entry name" value="von Willebrand factor, type A domain"/>
    <property type="match status" value="1"/>
</dbReference>
<gene>
    <name evidence="3" type="ORF">MNB_SV-6-684</name>
</gene>
<dbReference type="SMART" id="SM00327">
    <property type="entry name" value="VWA"/>
    <property type="match status" value="1"/>
</dbReference>
<dbReference type="Pfam" id="PF00092">
    <property type="entry name" value="VWA"/>
    <property type="match status" value="1"/>
</dbReference>
<evidence type="ECO:0000313" key="3">
    <source>
        <dbReference type="EMBL" id="SFV57075.1"/>
    </source>
</evidence>
<dbReference type="EMBL" id="FPHC01000041">
    <property type="protein sequence ID" value="SFV57075.1"/>
    <property type="molecule type" value="Genomic_DNA"/>
</dbReference>
<dbReference type="InterPro" id="IPR036465">
    <property type="entry name" value="vWFA_dom_sf"/>
</dbReference>
<accession>A0A1W1BUC0</accession>
<evidence type="ECO:0000256" key="1">
    <source>
        <dbReference type="SAM" id="MobiDB-lite"/>
    </source>
</evidence>
<dbReference type="PROSITE" id="PS50234">
    <property type="entry name" value="VWFA"/>
    <property type="match status" value="1"/>
</dbReference>
<name>A0A1W1BUC0_9ZZZZ</name>
<feature type="region of interest" description="Disordered" evidence="1">
    <location>
        <begin position="553"/>
        <end position="584"/>
    </location>
</feature>
<sequence length="584" mass="64384">MQKVIIGWLFVLATLFTHLSAGDSPRAVIIFDASGSMWGQIDGTPKITIAKDVLKNVVSKWNPQVELGLTVYGHRSKGDCNDIESIIPVGKVDKNAMISTVMSIQPKGKTPISRSMKKVADEIKYTEEKATIILISDGKETCDPDPCATAKALKAQGVDFVTHVIGFNVDKSTDRELECIATATGGEYFSAKNATALNDAMNTITKKVEKAKPAPKPKAKKLKNNLEISATEKEGGKWVKAYHRIYKVVDGEAEDRQLTAFSSYKKEPGVRQIPVGKYVVKSEYNEFRKTTPFEVKAGEVTKLNIVMGQTGKVEISATEKEGGKWIKAYHRIYKVVDGEVEDGLTTSFDSYKRKAGERQIPVGKYVVKSVYNELRKTTPFEVKAGETTKLHIIFGQFYIESKCPDMSEKVSYEVYASSGRLVIEESKPCNKKLKLTLEDGDYSVEAKIASGKKEVSFTLGRGKPNSLTIDLTNLDHKDEIEADSPEPTATGTTPEAKEALPTEEPKEQRIDDKEQMKQVTNLLNTLGGSVSEKDAKDLQKAGAMLKVLGGIIGASGKKAENTKESVENDKEFDEMEKDLDMYTK</sequence>
<dbReference type="SUPFAM" id="SSF53300">
    <property type="entry name" value="vWA-like"/>
    <property type="match status" value="1"/>
</dbReference>
<feature type="compositionally biased region" description="Basic and acidic residues" evidence="1">
    <location>
        <begin position="495"/>
        <end position="513"/>
    </location>
</feature>
<dbReference type="AlphaFoldDB" id="A0A1W1BUC0"/>
<feature type="compositionally biased region" description="Low complexity" evidence="1">
    <location>
        <begin position="485"/>
        <end position="494"/>
    </location>
</feature>
<protein>
    <submittedName>
        <fullName evidence="3">von Willebrand factor type A domain protein</fullName>
    </submittedName>
</protein>
<feature type="domain" description="VWFA" evidence="2">
    <location>
        <begin position="26"/>
        <end position="204"/>
    </location>
</feature>
<dbReference type="InterPro" id="IPR002035">
    <property type="entry name" value="VWF_A"/>
</dbReference>
<evidence type="ECO:0000259" key="2">
    <source>
        <dbReference type="PROSITE" id="PS50234"/>
    </source>
</evidence>